<protein>
    <submittedName>
        <fullName evidence="6">ATP-grasp domain-containing protein</fullName>
    </submittedName>
</protein>
<comment type="caution">
    <text evidence="6">The sequence shown here is derived from an EMBL/GenBank/DDBJ whole genome shotgun (WGS) entry which is preliminary data.</text>
</comment>
<keyword evidence="1" id="KW-0436">Ligase</keyword>
<reference evidence="7" key="1">
    <citation type="journal article" date="2020" name="Syst. Appl. Microbiol.">
        <title>Streptomyces alkaliterrae sp. nov., isolated from an alkaline soil, and emended descriptions of Streptomyces alkaliphilus, Streptomyces calidiresistens and Streptomyces durbertensis.</title>
        <authorList>
            <person name="Swiecimska M."/>
            <person name="Golinska P."/>
            <person name="Nouioui I."/>
            <person name="Wypij M."/>
            <person name="Rai M."/>
            <person name="Sangal V."/>
            <person name="Goodfellow M."/>
        </authorList>
    </citation>
    <scope>NUCLEOTIDE SEQUENCE [LARGE SCALE GENOMIC DNA]</scope>
    <source>
        <strain evidence="7">DSM 104538</strain>
    </source>
</reference>
<name>A0ABR6EKN6_9ACTN</name>
<accession>A0ABR6EKN6</accession>
<dbReference type="InterPro" id="IPR013815">
    <property type="entry name" value="ATP_grasp_subdomain_1"/>
</dbReference>
<keyword evidence="2 4" id="KW-0547">Nucleotide-binding</keyword>
<evidence type="ECO:0000256" key="2">
    <source>
        <dbReference type="ARBA" id="ARBA00022741"/>
    </source>
</evidence>
<dbReference type="PROSITE" id="PS50975">
    <property type="entry name" value="ATP_GRASP"/>
    <property type="match status" value="1"/>
</dbReference>
<dbReference type="Proteomes" id="UP000766698">
    <property type="component" value="Unassembled WGS sequence"/>
</dbReference>
<dbReference type="InterPro" id="IPR011761">
    <property type="entry name" value="ATP-grasp"/>
</dbReference>
<organism evidence="6 7">
    <name type="scientific">Streptomyces durbertensis</name>
    <dbReference type="NCBI Taxonomy" id="2448886"/>
    <lineage>
        <taxon>Bacteria</taxon>
        <taxon>Bacillati</taxon>
        <taxon>Actinomycetota</taxon>
        <taxon>Actinomycetes</taxon>
        <taxon>Kitasatosporales</taxon>
        <taxon>Streptomycetaceae</taxon>
        <taxon>Streptomyces</taxon>
    </lineage>
</organism>
<evidence type="ECO:0000256" key="1">
    <source>
        <dbReference type="ARBA" id="ARBA00022598"/>
    </source>
</evidence>
<gene>
    <name evidence="6" type="ORF">GL263_19205</name>
</gene>
<dbReference type="Pfam" id="PF13535">
    <property type="entry name" value="ATP-grasp_4"/>
    <property type="match status" value="1"/>
</dbReference>
<evidence type="ECO:0000256" key="4">
    <source>
        <dbReference type="PROSITE-ProRule" id="PRU00409"/>
    </source>
</evidence>
<dbReference type="Gene3D" id="3.30.1490.20">
    <property type="entry name" value="ATP-grasp fold, A domain"/>
    <property type="match status" value="1"/>
</dbReference>
<keyword evidence="3 4" id="KW-0067">ATP-binding</keyword>
<proteinExistence type="predicted"/>
<sequence>MSRCHDGAPETVTHVMAGFGAALLPDLDRCLPPRSLLVVEEPDVVAARDLGRRATAHPCVAGVLTAPIHEEDDLSAVLAAVPRPRNVRAVLPGVEYGVSAAAALADHWGLPGAGVTAARVLRDKALLREAGERAGVPQPRWRRATCAADVRSFRDQEGHGCVLKPANRQGSLGVQLLDATDDLDEAWRHTVEADEPRLRARRPLPASFLVEERVDGPEISVECVVFEGQVLFRNVTAKNVRPGRHPVEMGHHVPAILPPGVSERVTSAMERLVAATGFRTGFLHAEWILRGSGRQPVLVECAGRVPGDCIHELIDLAHGGSLLADLLTVLSGSANVPHREPHRHAAIRFLNCPPGKVLSVRGTQEAEEPADVVKVHIATAPGKETGIVSNSHERAGYVVVTGRDRADTTALLDAVSARIRFDVRPRQDAPKDGWCEAGRAT</sequence>
<evidence type="ECO:0000313" key="7">
    <source>
        <dbReference type="Proteomes" id="UP000766698"/>
    </source>
</evidence>
<dbReference type="PANTHER" id="PTHR43585">
    <property type="entry name" value="FUMIPYRROLE BIOSYNTHESIS PROTEIN C"/>
    <property type="match status" value="1"/>
</dbReference>
<feature type="domain" description="ATP-grasp" evidence="5">
    <location>
        <begin position="128"/>
        <end position="331"/>
    </location>
</feature>
<dbReference type="SUPFAM" id="SSF56059">
    <property type="entry name" value="Glutathione synthetase ATP-binding domain-like"/>
    <property type="match status" value="1"/>
</dbReference>
<evidence type="ECO:0000259" key="5">
    <source>
        <dbReference type="PROSITE" id="PS50975"/>
    </source>
</evidence>
<evidence type="ECO:0000256" key="3">
    <source>
        <dbReference type="ARBA" id="ARBA00022840"/>
    </source>
</evidence>
<dbReference type="InterPro" id="IPR052032">
    <property type="entry name" value="ATP-dep_AA_Ligase"/>
</dbReference>
<dbReference type="RefSeq" id="WP_182856972.1">
    <property type="nucleotide sequence ID" value="NZ_WMLF01000323.1"/>
</dbReference>
<dbReference type="Gene3D" id="3.30.470.20">
    <property type="entry name" value="ATP-grasp fold, B domain"/>
    <property type="match status" value="1"/>
</dbReference>
<dbReference type="Pfam" id="PF18603">
    <property type="entry name" value="LAL_C2"/>
    <property type="match status" value="1"/>
</dbReference>
<dbReference type="PANTHER" id="PTHR43585:SF2">
    <property type="entry name" value="ATP-GRASP ENZYME FSQD"/>
    <property type="match status" value="1"/>
</dbReference>
<dbReference type="EMBL" id="WMLF01000323">
    <property type="protein sequence ID" value="MBB1245672.1"/>
    <property type="molecule type" value="Genomic_DNA"/>
</dbReference>
<dbReference type="InterPro" id="IPR040570">
    <property type="entry name" value="LAL_C2"/>
</dbReference>
<keyword evidence="7" id="KW-1185">Reference proteome</keyword>
<evidence type="ECO:0000313" key="6">
    <source>
        <dbReference type="EMBL" id="MBB1245672.1"/>
    </source>
</evidence>
<dbReference type="Gene3D" id="3.40.50.20">
    <property type="match status" value="1"/>
</dbReference>